<evidence type="ECO:0000259" key="8">
    <source>
        <dbReference type="Pfam" id="PF02771"/>
    </source>
</evidence>
<keyword evidence="3" id="KW-0285">Flavoprotein</keyword>
<dbReference type="InterPro" id="IPR009075">
    <property type="entry name" value="AcylCo_DH/oxidase_C"/>
</dbReference>
<sequence>MSANEDHQTRMSANEDHQTRMSANEDHQTRISEFEFTEEHGDLRSLVRGWCERVWTPEHVRQIADAGSIDLKAWHALGSELGVVGLSLPEEHGGAGLGVVELSIVAEELGRALVCLPWISSAALGATALVASGDNDALAEWVPALASGDKTITLAGGRTRLSDAITVSAESDADGWKLTGDTEHVPDGATADLILVLADTDSGPSLFAVDGTAAGVDRHALATLDLTRRQANIHFNSAPGRLIGEQGRGTEAVAKALDVAATVLAAEQAGIAAHMLDVTTEYAKSRIQFGRIIGSFQAVKHRLADMAAATGNVRGAAYHAAWSHDDPSLDDPALATSIAQQVASAGAVEVTAKAIQSHGGIGFTWEHPAHLYYKRAVSNSALFGGRAVHAERIAKEVIDA</sequence>
<dbReference type="InterPro" id="IPR009100">
    <property type="entry name" value="AcylCoA_DH/oxidase_NM_dom_sf"/>
</dbReference>
<dbReference type="Gene3D" id="1.10.540.10">
    <property type="entry name" value="Acyl-CoA dehydrogenase/oxidase, N-terminal domain"/>
    <property type="match status" value="1"/>
</dbReference>
<dbReference type="SUPFAM" id="SSF47203">
    <property type="entry name" value="Acyl-CoA dehydrogenase C-terminal domain-like"/>
    <property type="match status" value="1"/>
</dbReference>
<protein>
    <submittedName>
        <fullName evidence="9">Acyl-CoA dehydrogenase</fullName>
    </submittedName>
</protein>
<evidence type="ECO:0000313" key="10">
    <source>
        <dbReference type="Proteomes" id="UP000295627"/>
    </source>
</evidence>
<keyword evidence="4" id="KW-0274">FAD</keyword>
<dbReference type="Gene3D" id="1.20.140.10">
    <property type="entry name" value="Butyryl-CoA Dehydrogenase, subunit A, domain 3"/>
    <property type="match status" value="1"/>
</dbReference>
<evidence type="ECO:0000256" key="4">
    <source>
        <dbReference type="ARBA" id="ARBA00022827"/>
    </source>
</evidence>
<proteinExistence type="inferred from homology"/>
<dbReference type="RefSeq" id="WP_078334554.1">
    <property type="nucleotide sequence ID" value="NZ_MAFQ01000007.1"/>
</dbReference>
<feature type="domain" description="Acyl-CoA dehydrogenase/oxidase N-terminal" evidence="8">
    <location>
        <begin position="37"/>
        <end position="149"/>
    </location>
</feature>
<dbReference type="InterPro" id="IPR046373">
    <property type="entry name" value="Acyl-CoA_Oxase/DH_mid-dom_sf"/>
</dbReference>
<accession>A0A4R5PH47</accession>
<dbReference type="GO" id="GO:0050660">
    <property type="term" value="F:flavin adenine dinucleotide binding"/>
    <property type="evidence" value="ECO:0007669"/>
    <property type="project" value="InterPro"/>
</dbReference>
<name>A0A4R5PH47_9MYCO</name>
<dbReference type="AlphaFoldDB" id="A0A4R5PH47"/>
<gene>
    <name evidence="9" type="ORF">EJ571_01175</name>
</gene>
<dbReference type="Pfam" id="PF00441">
    <property type="entry name" value="Acyl-CoA_dh_1"/>
    <property type="match status" value="1"/>
</dbReference>
<reference evidence="9 10" key="1">
    <citation type="journal article" date="2019" name="Sci. Rep.">
        <title>Extended insight into the Mycobacterium chelonae-abscessus complex through whole genome sequencing of Mycobacterium salmoniphilum outbreak and Mycobacterium salmoniphilum-like strains.</title>
        <authorList>
            <person name="Behra P.R.K."/>
            <person name="Das S."/>
            <person name="Pettersson B.M.F."/>
            <person name="Shirreff L."/>
            <person name="DuCote T."/>
            <person name="Jacobsson K.G."/>
            <person name="Ennis D.G."/>
            <person name="Kirsebom L.A."/>
        </authorList>
    </citation>
    <scope>NUCLEOTIDE SEQUENCE [LARGE SCALE GENOMIC DNA]</scope>
    <source>
        <strain evidence="9 10">DSM 45524</strain>
    </source>
</reference>
<evidence type="ECO:0000256" key="6">
    <source>
        <dbReference type="SAM" id="MobiDB-lite"/>
    </source>
</evidence>
<dbReference type="Pfam" id="PF02771">
    <property type="entry name" value="Acyl-CoA_dh_N"/>
    <property type="match status" value="1"/>
</dbReference>
<dbReference type="SUPFAM" id="SSF56645">
    <property type="entry name" value="Acyl-CoA dehydrogenase NM domain-like"/>
    <property type="match status" value="1"/>
</dbReference>
<evidence type="ECO:0000256" key="2">
    <source>
        <dbReference type="ARBA" id="ARBA00009347"/>
    </source>
</evidence>
<dbReference type="GO" id="GO:0003995">
    <property type="term" value="F:acyl-CoA dehydrogenase activity"/>
    <property type="evidence" value="ECO:0007669"/>
    <property type="project" value="TreeGrafter"/>
</dbReference>
<evidence type="ECO:0000259" key="7">
    <source>
        <dbReference type="Pfam" id="PF00441"/>
    </source>
</evidence>
<dbReference type="CDD" id="cd00567">
    <property type="entry name" value="ACAD"/>
    <property type="match status" value="1"/>
</dbReference>
<evidence type="ECO:0000256" key="5">
    <source>
        <dbReference type="ARBA" id="ARBA00023002"/>
    </source>
</evidence>
<keyword evidence="5" id="KW-0560">Oxidoreductase</keyword>
<organism evidence="9 10">
    <name type="scientific">Mycobacteroides franklinii</name>
    <dbReference type="NCBI Taxonomy" id="948102"/>
    <lineage>
        <taxon>Bacteria</taxon>
        <taxon>Bacillati</taxon>
        <taxon>Actinomycetota</taxon>
        <taxon>Actinomycetes</taxon>
        <taxon>Mycobacteriales</taxon>
        <taxon>Mycobacteriaceae</taxon>
        <taxon>Mycobacteroides</taxon>
    </lineage>
</organism>
<dbReference type="InterPro" id="IPR036250">
    <property type="entry name" value="AcylCo_DH-like_C"/>
</dbReference>
<feature type="domain" description="Acyl-CoA dehydrogenase/oxidase C-terminal" evidence="7">
    <location>
        <begin position="247"/>
        <end position="397"/>
    </location>
</feature>
<comment type="caution">
    <text evidence="9">The sequence shown here is derived from an EMBL/GenBank/DDBJ whole genome shotgun (WGS) entry which is preliminary data.</text>
</comment>
<dbReference type="InterPro" id="IPR037069">
    <property type="entry name" value="AcylCoA_DH/ox_N_sf"/>
</dbReference>
<dbReference type="Proteomes" id="UP000295627">
    <property type="component" value="Unassembled WGS sequence"/>
</dbReference>
<evidence type="ECO:0000256" key="3">
    <source>
        <dbReference type="ARBA" id="ARBA00022630"/>
    </source>
</evidence>
<comment type="cofactor">
    <cofactor evidence="1">
        <name>FAD</name>
        <dbReference type="ChEBI" id="CHEBI:57692"/>
    </cofactor>
</comment>
<dbReference type="EMBL" id="RXLR01000005">
    <property type="protein sequence ID" value="TDH25940.1"/>
    <property type="molecule type" value="Genomic_DNA"/>
</dbReference>
<dbReference type="PANTHER" id="PTHR43884">
    <property type="entry name" value="ACYL-COA DEHYDROGENASE"/>
    <property type="match status" value="1"/>
</dbReference>
<dbReference type="InterPro" id="IPR013786">
    <property type="entry name" value="AcylCoA_DH/ox_N"/>
</dbReference>
<comment type="similarity">
    <text evidence="2">Belongs to the acyl-CoA dehydrogenase family.</text>
</comment>
<dbReference type="Gene3D" id="2.40.110.10">
    <property type="entry name" value="Butyryl-CoA Dehydrogenase, subunit A, domain 2"/>
    <property type="match status" value="1"/>
</dbReference>
<evidence type="ECO:0000256" key="1">
    <source>
        <dbReference type="ARBA" id="ARBA00001974"/>
    </source>
</evidence>
<evidence type="ECO:0000313" key="9">
    <source>
        <dbReference type="EMBL" id="TDH25940.1"/>
    </source>
</evidence>
<dbReference type="PANTHER" id="PTHR43884:SF20">
    <property type="entry name" value="ACYL-COA DEHYDROGENASE FADE28"/>
    <property type="match status" value="1"/>
</dbReference>
<feature type="region of interest" description="Disordered" evidence="6">
    <location>
        <begin position="1"/>
        <end position="23"/>
    </location>
</feature>